<keyword evidence="2" id="KW-0812">Transmembrane</keyword>
<keyword evidence="2" id="KW-0472">Membrane</keyword>
<accession>A0A538TK25</accession>
<dbReference type="Pfam" id="PF02397">
    <property type="entry name" value="Bac_transf"/>
    <property type="match status" value="2"/>
</dbReference>
<dbReference type="AlphaFoldDB" id="A0A538TK25"/>
<feature type="transmembrane region" description="Helical" evidence="2">
    <location>
        <begin position="30"/>
        <end position="54"/>
    </location>
</feature>
<evidence type="ECO:0000259" key="3">
    <source>
        <dbReference type="Pfam" id="PF02397"/>
    </source>
</evidence>
<evidence type="ECO:0000256" key="1">
    <source>
        <dbReference type="ARBA" id="ARBA00006464"/>
    </source>
</evidence>
<proteinExistence type="inferred from homology"/>
<reference evidence="4 5" key="1">
    <citation type="journal article" date="2019" name="Nat. Microbiol.">
        <title>Mediterranean grassland soil C-N compound turnover is dependent on rainfall and depth, and is mediated by genomically divergent microorganisms.</title>
        <authorList>
            <person name="Diamond S."/>
            <person name="Andeer P.F."/>
            <person name="Li Z."/>
            <person name="Crits-Christoph A."/>
            <person name="Burstein D."/>
            <person name="Anantharaman K."/>
            <person name="Lane K.R."/>
            <person name="Thomas B.C."/>
            <person name="Pan C."/>
            <person name="Northen T.R."/>
            <person name="Banfield J.F."/>
        </authorList>
    </citation>
    <scope>NUCLEOTIDE SEQUENCE [LARGE SCALE GENOMIC DNA]</scope>
    <source>
        <strain evidence="4">WS_8</strain>
    </source>
</reference>
<keyword evidence="2" id="KW-1133">Transmembrane helix</keyword>
<comment type="similarity">
    <text evidence="1">Belongs to the bacterial sugar transferase family.</text>
</comment>
<gene>
    <name evidence="4" type="ORF">E6K78_09980</name>
</gene>
<dbReference type="PANTHER" id="PTHR30576:SF0">
    <property type="entry name" value="UNDECAPRENYL-PHOSPHATE N-ACETYLGALACTOSAMINYL 1-PHOSPHATE TRANSFERASE-RELATED"/>
    <property type="match status" value="1"/>
</dbReference>
<evidence type="ECO:0000256" key="2">
    <source>
        <dbReference type="SAM" id="Phobius"/>
    </source>
</evidence>
<evidence type="ECO:0000313" key="4">
    <source>
        <dbReference type="EMBL" id="TMQ63971.1"/>
    </source>
</evidence>
<organism evidence="4 5">
    <name type="scientific">Eiseniibacteriota bacterium</name>
    <dbReference type="NCBI Taxonomy" id="2212470"/>
    <lineage>
        <taxon>Bacteria</taxon>
        <taxon>Candidatus Eiseniibacteriota</taxon>
    </lineage>
</organism>
<dbReference type="PANTHER" id="PTHR30576">
    <property type="entry name" value="COLANIC BIOSYNTHESIS UDP-GLUCOSE LIPID CARRIER TRANSFERASE"/>
    <property type="match status" value="1"/>
</dbReference>
<comment type="caution">
    <text evidence="4">The sequence shown here is derived from an EMBL/GenBank/DDBJ whole genome shotgun (WGS) entry which is preliminary data.</text>
</comment>
<dbReference type="EMBL" id="VBOY01000097">
    <property type="protein sequence ID" value="TMQ63971.1"/>
    <property type="molecule type" value="Genomic_DNA"/>
</dbReference>
<evidence type="ECO:0000313" key="5">
    <source>
        <dbReference type="Proteomes" id="UP000316609"/>
    </source>
</evidence>
<dbReference type="GO" id="GO:0016780">
    <property type="term" value="F:phosphotransferase activity, for other substituted phosphate groups"/>
    <property type="evidence" value="ECO:0007669"/>
    <property type="project" value="TreeGrafter"/>
</dbReference>
<feature type="domain" description="Bacterial sugar transferase" evidence="3">
    <location>
        <begin position="92"/>
        <end position="231"/>
    </location>
</feature>
<name>A0A538TK25_UNCEI</name>
<sequence length="281" mass="31724">MVSGAPHWPPRSPDLLRYPQRSKYARIKRAIDFTLSMLASIALLPLFLVVAIAIRLDSRGPVLYEQERVGLDRRRRAGPSRSDNERRCQVGYGQPFTIYKFRSMISDAEKRTGPVWALDRDPRVTRMGAILRRTHFDELPQLINVLRGNMSLVGPRPERPQLVGALVEGIPEYPLRCHALPGITGLAQVKNGYDRSMQTAARKVQYDLFYIRHKSLLLDLKLMVATVGYLLRRHGEENDLAGAEVPVVEPPRSAEVQAERVEVAARMTHGLRGQIEATTKS</sequence>
<keyword evidence="4" id="KW-0808">Transferase</keyword>
<dbReference type="InterPro" id="IPR003362">
    <property type="entry name" value="Bact_transf"/>
</dbReference>
<dbReference type="Proteomes" id="UP000316609">
    <property type="component" value="Unassembled WGS sequence"/>
</dbReference>
<feature type="domain" description="Bacterial sugar transferase" evidence="3">
    <location>
        <begin position="28"/>
        <end position="74"/>
    </location>
</feature>
<protein>
    <submittedName>
        <fullName evidence="4">Sugar transferase</fullName>
    </submittedName>
</protein>